<proteinExistence type="predicted"/>
<dbReference type="EMBL" id="GBRH01188765">
    <property type="protein sequence ID" value="JAE09131.1"/>
    <property type="molecule type" value="Transcribed_RNA"/>
</dbReference>
<protein>
    <submittedName>
        <fullName evidence="2">Uncharacterized protein</fullName>
    </submittedName>
</protein>
<dbReference type="AlphaFoldDB" id="A0A0A9FGB6"/>
<reference evidence="2" key="1">
    <citation type="submission" date="2014-09" db="EMBL/GenBank/DDBJ databases">
        <authorList>
            <person name="Magalhaes I.L.F."/>
            <person name="Oliveira U."/>
            <person name="Santos F.R."/>
            <person name="Vidigal T.H.D.A."/>
            <person name="Brescovit A.D."/>
            <person name="Santos A.J."/>
        </authorList>
    </citation>
    <scope>NUCLEOTIDE SEQUENCE</scope>
    <source>
        <tissue evidence="2">Shoot tissue taken approximately 20 cm above the soil surface</tissue>
    </source>
</reference>
<evidence type="ECO:0000313" key="2">
    <source>
        <dbReference type="EMBL" id="JAE09131.1"/>
    </source>
</evidence>
<reference evidence="2" key="2">
    <citation type="journal article" date="2015" name="Data Brief">
        <title>Shoot transcriptome of the giant reed, Arundo donax.</title>
        <authorList>
            <person name="Barrero R.A."/>
            <person name="Guerrero F.D."/>
            <person name="Moolhuijzen P."/>
            <person name="Goolsby J.A."/>
            <person name="Tidwell J."/>
            <person name="Bellgard S.E."/>
            <person name="Bellgard M.I."/>
        </authorList>
    </citation>
    <scope>NUCLEOTIDE SEQUENCE</scope>
    <source>
        <tissue evidence="2">Shoot tissue taken approximately 20 cm above the soil surface</tissue>
    </source>
</reference>
<sequence length="28" mass="2772">MASGPTSSISRTDVGTPDHSCSTSATDC</sequence>
<evidence type="ECO:0000256" key="1">
    <source>
        <dbReference type="SAM" id="MobiDB-lite"/>
    </source>
</evidence>
<feature type="region of interest" description="Disordered" evidence="1">
    <location>
        <begin position="1"/>
        <end position="28"/>
    </location>
</feature>
<name>A0A0A9FGB6_ARUDO</name>
<accession>A0A0A9FGB6</accession>
<organism evidence="2">
    <name type="scientific">Arundo donax</name>
    <name type="common">Giant reed</name>
    <name type="synonym">Donax arundinaceus</name>
    <dbReference type="NCBI Taxonomy" id="35708"/>
    <lineage>
        <taxon>Eukaryota</taxon>
        <taxon>Viridiplantae</taxon>
        <taxon>Streptophyta</taxon>
        <taxon>Embryophyta</taxon>
        <taxon>Tracheophyta</taxon>
        <taxon>Spermatophyta</taxon>
        <taxon>Magnoliopsida</taxon>
        <taxon>Liliopsida</taxon>
        <taxon>Poales</taxon>
        <taxon>Poaceae</taxon>
        <taxon>PACMAD clade</taxon>
        <taxon>Arundinoideae</taxon>
        <taxon>Arundineae</taxon>
        <taxon>Arundo</taxon>
    </lineage>
</organism>